<comment type="similarity">
    <text evidence="1">Belongs to the glycosyl hydrolase 30 family.</text>
</comment>
<dbReference type="InterPro" id="IPR033453">
    <property type="entry name" value="Glyco_hydro_30_TIM-barrel"/>
</dbReference>
<sequence length="468" mass="52733">MKGYISAFILFALMGFSCSTSSSVEFVSTTEDSYWQIQPPVKKNVNATAVDVCIDLSQAQQTIEGFGTCFNELGWTSLNLLDPQVKEDILKELFSPGIGANFTISRMPVAANDFSLDWYSYNETENDFEMTGFSIENDKKTLIPFIKSAQRYLPDIKIWASPWSPPSWMKHNKHYASRSTATNGLPKDRQGFEGTDMFIREDAYLKAYALYFSKFIDAYRNEGINVFAVMPQNEFNSAQIFPSCCWTAAGLADFVGNYLGPVMEAKGVDVMFGTMERPNELLVDTILTDPVAGKYIKGIGFQWAGKKSLPGLHKKYPEMVLYQTEQECGNGKNDWQGAIYSWNLMKHYLNNGVSAYMYWNTSLMQGGISHWGWAQNSLIVVNEDKTFAYTPEYYIMKHVSHYVKPGAKKLVSVGSYDNILAFRNPDNSIVIIIGNEEATNKTINIKVNEAIYTPQLKANSLNTLVFAH</sequence>
<dbReference type="PANTHER" id="PTHR11069">
    <property type="entry name" value="GLUCOSYLCERAMIDASE"/>
    <property type="match status" value="1"/>
</dbReference>
<dbReference type="InterPro" id="IPR013780">
    <property type="entry name" value="Glyco_hydro_b"/>
</dbReference>
<name>A0A5J4SM37_9ZZZZ</name>
<dbReference type="Pfam" id="PF17189">
    <property type="entry name" value="Glyco_hydro_30C"/>
    <property type="match status" value="1"/>
</dbReference>
<dbReference type="Gene3D" id="3.20.20.80">
    <property type="entry name" value="Glycosidases"/>
    <property type="match status" value="1"/>
</dbReference>
<dbReference type="EMBL" id="SNRY01000101">
    <property type="protein sequence ID" value="KAA6347284.1"/>
    <property type="molecule type" value="Genomic_DNA"/>
</dbReference>
<evidence type="ECO:0000259" key="5">
    <source>
        <dbReference type="Pfam" id="PF17189"/>
    </source>
</evidence>
<dbReference type="Pfam" id="PF02055">
    <property type="entry name" value="Glyco_hydro_30"/>
    <property type="match status" value="1"/>
</dbReference>
<comment type="caution">
    <text evidence="6">The sequence shown here is derived from an EMBL/GenBank/DDBJ whole genome shotgun (WGS) entry which is preliminary data.</text>
</comment>
<evidence type="ECO:0000256" key="1">
    <source>
        <dbReference type="ARBA" id="ARBA00005382"/>
    </source>
</evidence>
<evidence type="ECO:0000256" key="2">
    <source>
        <dbReference type="ARBA" id="ARBA00022729"/>
    </source>
</evidence>
<dbReference type="GO" id="GO:0004348">
    <property type="term" value="F:glucosylceramidase activity"/>
    <property type="evidence" value="ECO:0007669"/>
    <property type="project" value="InterPro"/>
</dbReference>
<protein>
    <recommendedName>
        <fullName evidence="7">Beta-glycosidase</fullName>
    </recommendedName>
</protein>
<dbReference type="AlphaFoldDB" id="A0A5J4SM37"/>
<keyword evidence="3" id="KW-0378">Hydrolase</keyword>
<accession>A0A5J4SM37</accession>
<gene>
    <name evidence="6" type="ORF">EZS27_005251</name>
</gene>
<proteinExistence type="inferred from homology"/>
<feature type="domain" description="Glycosyl hydrolase family 30 TIM-barrel" evidence="4">
    <location>
        <begin position="63"/>
        <end position="403"/>
    </location>
</feature>
<dbReference type="SUPFAM" id="SSF51445">
    <property type="entry name" value="(Trans)glycosidases"/>
    <property type="match status" value="1"/>
</dbReference>
<dbReference type="InterPro" id="IPR001139">
    <property type="entry name" value="Glyco_hydro_30"/>
</dbReference>
<organism evidence="6">
    <name type="scientific">termite gut metagenome</name>
    <dbReference type="NCBI Taxonomy" id="433724"/>
    <lineage>
        <taxon>unclassified sequences</taxon>
        <taxon>metagenomes</taxon>
        <taxon>organismal metagenomes</taxon>
    </lineage>
</organism>
<reference evidence="6" key="1">
    <citation type="submission" date="2019-03" db="EMBL/GenBank/DDBJ databases">
        <title>Single cell metagenomics reveals metabolic interactions within the superorganism composed of flagellate Streblomastix strix and complex community of Bacteroidetes bacteria on its surface.</title>
        <authorList>
            <person name="Treitli S.C."/>
            <person name="Kolisko M."/>
            <person name="Husnik F."/>
            <person name="Keeling P."/>
            <person name="Hampl V."/>
        </authorList>
    </citation>
    <scope>NUCLEOTIDE SEQUENCE</scope>
    <source>
        <strain evidence="6">STM</strain>
    </source>
</reference>
<evidence type="ECO:0008006" key="7">
    <source>
        <dbReference type="Google" id="ProtNLM"/>
    </source>
</evidence>
<dbReference type="InterPro" id="IPR033452">
    <property type="entry name" value="GH30_C"/>
</dbReference>
<dbReference type="GO" id="GO:0006680">
    <property type="term" value="P:glucosylceramide catabolic process"/>
    <property type="evidence" value="ECO:0007669"/>
    <property type="project" value="TreeGrafter"/>
</dbReference>
<dbReference type="GO" id="GO:0016020">
    <property type="term" value="C:membrane"/>
    <property type="evidence" value="ECO:0007669"/>
    <property type="project" value="GOC"/>
</dbReference>
<dbReference type="Gene3D" id="2.60.40.1180">
    <property type="entry name" value="Golgi alpha-mannosidase II"/>
    <property type="match status" value="1"/>
</dbReference>
<evidence type="ECO:0000313" key="6">
    <source>
        <dbReference type="EMBL" id="KAA6347284.1"/>
    </source>
</evidence>
<evidence type="ECO:0000259" key="4">
    <source>
        <dbReference type="Pfam" id="PF02055"/>
    </source>
</evidence>
<dbReference type="PROSITE" id="PS51257">
    <property type="entry name" value="PROKAR_LIPOPROTEIN"/>
    <property type="match status" value="1"/>
</dbReference>
<keyword evidence="2" id="KW-0732">Signal</keyword>
<evidence type="ECO:0000256" key="3">
    <source>
        <dbReference type="ARBA" id="ARBA00022801"/>
    </source>
</evidence>
<dbReference type="PANTHER" id="PTHR11069:SF23">
    <property type="entry name" value="LYSOSOMAL ACID GLUCOSYLCERAMIDASE"/>
    <property type="match status" value="1"/>
</dbReference>
<dbReference type="PRINTS" id="PR00843">
    <property type="entry name" value="GLHYDRLASE30"/>
</dbReference>
<feature type="domain" description="Glycosyl hydrolase family 30 beta sandwich" evidence="5">
    <location>
        <begin position="419"/>
        <end position="464"/>
    </location>
</feature>
<dbReference type="InterPro" id="IPR017853">
    <property type="entry name" value="GH"/>
</dbReference>